<sequence>MILGLRTMDPDHKPWSSLRSVGMAMVLGPQTLRGRLTMDHTYGIWIDEQSKDTNGQKVTKQIEEVKNGEPEDRQ</sequence>
<protein>
    <submittedName>
        <fullName evidence="2">Uncharacterized protein</fullName>
    </submittedName>
</protein>
<feature type="region of interest" description="Disordered" evidence="1">
    <location>
        <begin position="50"/>
        <end position="74"/>
    </location>
</feature>
<dbReference type="EnsemblPlants" id="PGSC0003DMT400096175">
    <property type="protein sequence ID" value="PGSC0003DMT400096175"/>
    <property type="gene ID" value="PGSC0003DMG400045746"/>
</dbReference>
<dbReference type="Proteomes" id="UP000011115">
    <property type="component" value="Unassembled WGS sequence"/>
</dbReference>
<reference evidence="2" key="2">
    <citation type="submission" date="2015-06" db="UniProtKB">
        <authorList>
            <consortium name="EnsemblPlants"/>
        </authorList>
    </citation>
    <scope>IDENTIFICATION</scope>
    <source>
        <strain evidence="2">DM1-3 516 R44</strain>
    </source>
</reference>
<dbReference type="PaxDb" id="4113-PGSC0003DMT400096175"/>
<evidence type="ECO:0000313" key="3">
    <source>
        <dbReference type="Proteomes" id="UP000011115"/>
    </source>
</evidence>
<dbReference type="HOGENOM" id="CLU_2692611_0_0_1"/>
<evidence type="ECO:0000256" key="1">
    <source>
        <dbReference type="SAM" id="MobiDB-lite"/>
    </source>
</evidence>
<reference evidence="3" key="1">
    <citation type="journal article" date="2011" name="Nature">
        <title>Genome sequence and analysis of the tuber crop potato.</title>
        <authorList>
            <consortium name="The Potato Genome Sequencing Consortium"/>
        </authorList>
    </citation>
    <scope>NUCLEOTIDE SEQUENCE [LARGE SCALE GENOMIC DNA]</scope>
    <source>
        <strain evidence="3">cv. DM1-3 516 R44</strain>
    </source>
</reference>
<dbReference type="Gramene" id="PGSC0003DMT400096175">
    <property type="protein sequence ID" value="PGSC0003DMT400096175"/>
    <property type="gene ID" value="PGSC0003DMG400045746"/>
</dbReference>
<keyword evidence="3" id="KW-1185">Reference proteome</keyword>
<name>M1DXV9_SOLTU</name>
<organism evidence="2 3">
    <name type="scientific">Solanum tuberosum</name>
    <name type="common">Potato</name>
    <dbReference type="NCBI Taxonomy" id="4113"/>
    <lineage>
        <taxon>Eukaryota</taxon>
        <taxon>Viridiplantae</taxon>
        <taxon>Streptophyta</taxon>
        <taxon>Embryophyta</taxon>
        <taxon>Tracheophyta</taxon>
        <taxon>Spermatophyta</taxon>
        <taxon>Magnoliopsida</taxon>
        <taxon>eudicotyledons</taxon>
        <taxon>Gunneridae</taxon>
        <taxon>Pentapetalae</taxon>
        <taxon>asterids</taxon>
        <taxon>lamiids</taxon>
        <taxon>Solanales</taxon>
        <taxon>Solanaceae</taxon>
        <taxon>Solanoideae</taxon>
        <taxon>Solaneae</taxon>
        <taxon>Solanum</taxon>
    </lineage>
</organism>
<dbReference type="AlphaFoldDB" id="M1DXV9"/>
<dbReference type="InParanoid" id="M1DXV9"/>
<evidence type="ECO:0000313" key="2">
    <source>
        <dbReference type="EnsemblPlants" id="PGSC0003DMT400096175"/>
    </source>
</evidence>
<feature type="compositionally biased region" description="Basic and acidic residues" evidence="1">
    <location>
        <begin position="60"/>
        <end position="74"/>
    </location>
</feature>
<accession>M1DXV9</accession>
<proteinExistence type="predicted"/>